<dbReference type="EnsemblMetazoa" id="tetur04g08750.1">
    <property type="protein sequence ID" value="tetur04g08750.1"/>
    <property type="gene ID" value="tetur04g08750"/>
</dbReference>
<dbReference type="Proteomes" id="UP000015104">
    <property type="component" value="Unassembled WGS sequence"/>
</dbReference>
<reference evidence="1" key="2">
    <citation type="submission" date="2015-06" db="UniProtKB">
        <authorList>
            <consortium name="EnsemblMetazoa"/>
        </authorList>
    </citation>
    <scope>IDENTIFICATION</scope>
</reference>
<reference evidence="2" key="1">
    <citation type="submission" date="2011-08" db="EMBL/GenBank/DDBJ databases">
        <authorList>
            <person name="Rombauts S."/>
        </authorList>
    </citation>
    <scope>NUCLEOTIDE SEQUENCE</scope>
    <source>
        <strain evidence="2">London</strain>
    </source>
</reference>
<organism evidence="1 2">
    <name type="scientific">Tetranychus urticae</name>
    <name type="common">Two-spotted spider mite</name>
    <dbReference type="NCBI Taxonomy" id="32264"/>
    <lineage>
        <taxon>Eukaryota</taxon>
        <taxon>Metazoa</taxon>
        <taxon>Ecdysozoa</taxon>
        <taxon>Arthropoda</taxon>
        <taxon>Chelicerata</taxon>
        <taxon>Arachnida</taxon>
        <taxon>Acari</taxon>
        <taxon>Acariformes</taxon>
        <taxon>Trombidiformes</taxon>
        <taxon>Prostigmata</taxon>
        <taxon>Eleutherengona</taxon>
        <taxon>Raphignathae</taxon>
        <taxon>Tetranychoidea</taxon>
        <taxon>Tetranychidae</taxon>
        <taxon>Tetranychus</taxon>
    </lineage>
</organism>
<keyword evidence="2" id="KW-1185">Reference proteome</keyword>
<dbReference type="HOGENOM" id="CLU_2389023_0_0_1"/>
<protein>
    <submittedName>
        <fullName evidence="1">Uncharacterized protein</fullName>
    </submittedName>
</protein>
<proteinExistence type="predicted"/>
<name>T1K3I0_TETUR</name>
<dbReference type="EMBL" id="CAEY01001380">
    <property type="status" value="NOT_ANNOTATED_CDS"/>
    <property type="molecule type" value="Genomic_DNA"/>
</dbReference>
<sequence>MITYDHGINFSSEDELRRLRNWLQQQVVVESMKDSTTDMGKIDQSGNKIRRCTAPKPFQTLTECPTWSLKIKFMPGLRGSGTLFSQLWPTLPIS</sequence>
<evidence type="ECO:0000313" key="1">
    <source>
        <dbReference type="EnsemblMetazoa" id="tetur04g08750.1"/>
    </source>
</evidence>
<accession>T1K3I0</accession>
<evidence type="ECO:0000313" key="2">
    <source>
        <dbReference type="Proteomes" id="UP000015104"/>
    </source>
</evidence>
<dbReference type="AlphaFoldDB" id="T1K3I0"/>